<dbReference type="Proteomes" id="UP000433309">
    <property type="component" value="Unassembled WGS sequence"/>
</dbReference>
<comment type="similarity">
    <text evidence="1">Belongs to the sigma-70 factor family. ECF subfamily.</text>
</comment>
<sequence>MARHPVHKDAFSEVYREHHGWLFHWLWRKLGCRSGAADLTQDTFVRVLSADTAADLREPRAYLSRVASNLLANHWRHVALEREYLAALAAQPELLAPSPEEQATMMDTLRRLDDMLRGLSDKARQVFLLSQLEGMPYAAIASQMSISERMVKKYMAQAMFQCALMADAP</sequence>
<dbReference type="NCBIfam" id="TIGR02937">
    <property type="entry name" value="sigma70-ECF"/>
    <property type="match status" value="1"/>
</dbReference>
<gene>
    <name evidence="7" type="ORF">GJ699_09390</name>
</gene>
<dbReference type="InterPro" id="IPR007627">
    <property type="entry name" value="RNA_pol_sigma70_r2"/>
</dbReference>
<reference evidence="7 8" key="1">
    <citation type="submission" date="2019-11" db="EMBL/GenBank/DDBJ databases">
        <title>Novel species isolated from a subtropical stream in China.</title>
        <authorList>
            <person name="Lu H."/>
        </authorList>
    </citation>
    <scope>NUCLEOTIDE SEQUENCE [LARGE SCALE GENOMIC DNA]</scope>
    <source>
        <strain evidence="7 8">FT80W</strain>
    </source>
</reference>
<evidence type="ECO:0000256" key="2">
    <source>
        <dbReference type="ARBA" id="ARBA00023015"/>
    </source>
</evidence>
<dbReference type="InterPro" id="IPR013325">
    <property type="entry name" value="RNA_pol_sigma_r2"/>
</dbReference>
<protein>
    <submittedName>
        <fullName evidence="7">Sigma-70 family RNA polymerase sigma factor</fullName>
    </submittedName>
</protein>
<feature type="domain" description="RNA polymerase sigma factor 70 region 4 type 2" evidence="6">
    <location>
        <begin position="110"/>
        <end position="159"/>
    </location>
</feature>
<evidence type="ECO:0000259" key="6">
    <source>
        <dbReference type="Pfam" id="PF08281"/>
    </source>
</evidence>
<dbReference type="InterPro" id="IPR036388">
    <property type="entry name" value="WH-like_DNA-bd_sf"/>
</dbReference>
<name>A0A6I2L0V6_9BURK</name>
<accession>A0A6I2L0V6</accession>
<evidence type="ECO:0000313" key="7">
    <source>
        <dbReference type="EMBL" id="MRW90196.1"/>
    </source>
</evidence>
<evidence type="ECO:0000259" key="5">
    <source>
        <dbReference type="Pfam" id="PF04542"/>
    </source>
</evidence>
<keyword evidence="3" id="KW-0731">Sigma factor</keyword>
<organism evidence="7 8">
    <name type="scientific">Duganella guangzhouensis</name>
    <dbReference type="NCBI Taxonomy" id="2666084"/>
    <lineage>
        <taxon>Bacteria</taxon>
        <taxon>Pseudomonadati</taxon>
        <taxon>Pseudomonadota</taxon>
        <taxon>Betaproteobacteria</taxon>
        <taxon>Burkholderiales</taxon>
        <taxon>Oxalobacteraceae</taxon>
        <taxon>Telluria group</taxon>
        <taxon>Duganella</taxon>
    </lineage>
</organism>
<comment type="caution">
    <text evidence="7">The sequence shown here is derived from an EMBL/GenBank/DDBJ whole genome shotgun (WGS) entry which is preliminary data.</text>
</comment>
<dbReference type="InterPro" id="IPR039425">
    <property type="entry name" value="RNA_pol_sigma-70-like"/>
</dbReference>
<dbReference type="AlphaFoldDB" id="A0A6I2L0V6"/>
<dbReference type="InterPro" id="IPR013249">
    <property type="entry name" value="RNA_pol_sigma70_r4_t2"/>
</dbReference>
<dbReference type="Pfam" id="PF08281">
    <property type="entry name" value="Sigma70_r4_2"/>
    <property type="match status" value="1"/>
</dbReference>
<dbReference type="Gene3D" id="1.10.1740.10">
    <property type="match status" value="1"/>
</dbReference>
<dbReference type="PANTHER" id="PTHR43133:SF63">
    <property type="entry name" value="RNA POLYMERASE SIGMA FACTOR FECI-RELATED"/>
    <property type="match status" value="1"/>
</dbReference>
<keyword evidence="4" id="KW-0804">Transcription</keyword>
<dbReference type="EMBL" id="WKJK01000004">
    <property type="protein sequence ID" value="MRW90196.1"/>
    <property type="molecule type" value="Genomic_DNA"/>
</dbReference>
<dbReference type="InterPro" id="IPR013324">
    <property type="entry name" value="RNA_pol_sigma_r3/r4-like"/>
</dbReference>
<dbReference type="PANTHER" id="PTHR43133">
    <property type="entry name" value="RNA POLYMERASE ECF-TYPE SIGMA FACTO"/>
    <property type="match status" value="1"/>
</dbReference>
<dbReference type="GO" id="GO:0003677">
    <property type="term" value="F:DNA binding"/>
    <property type="evidence" value="ECO:0007669"/>
    <property type="project" value="InterPro"/>
</dbReference>
<dbReference type="InterPro" id="IPR014284">
    <property type="entry name" value="RNA_pol_sigma-70_dom"/>
</dbReference>
<keyword evidence="8" id="KW-1185">Reference proteome</keyword>
<dbReference type="Gene3D" id="1.10.10.10">
    <property type="entry name" value="Winged helix-like DNA-binding domain superfamily/Winged helix DNA-binding domain"/>
    <property type="match status" value="1"/>
</dbReference>
<proteinExistence type="inferred from homology"/>
<feature type="domain" description="RNA polymerase sigma-70 region 2" evidence="5">
    <location>
        <begin position="15"/>
        <end position="77"/>
    </location>
</feature>
<dbReference type="SUPFAM" id="SSF88659">
    <property type="entry name" value="Sigma3 and sigma4 domains of RNA polymerase sigma factors"/>
    <property type="match status" value="1"/>
</dbReference>
<dbReference type="GO" id="GO:0006352">
    <property type="term" value="P:DNA-templated transcription initiation"/>
    <property type="evidence" value="ECO:0007669"/>
    <property type="project" value="InterPro"/>
</dbReference>
<dbReference type="Pfam" id="PF04542">
    <property type="entry name" value="Sigma70_r2"/>
    <property type="match status" value="1"/>
</dbReference>
<evidence type="ECO:0000256" key="3">
    <source>
        <dbReference type="ARBA" id="ARBA00023082"/>
    </source>
</evidence>
<evidence type="ECO:0000256" key="4">
    <source>
        <dbReference type="ARBA" id="ARBA00023163"/>
    </source>
</evidence>
<evidence type="ECO:0000256" key="1">
    <source>
        <dbReference type="ARBA" id="ARBA00010641"/>
    </source>
</evidence>
<keyword evidence="2" id="KW-0805">Transcription regulation</keyword>
<evidence type="ECO:0000313" key="8">
    <source>
        <dbReference type="Proteomes" id="UP000433309"/>
    </source>
</evidence>
<dbReference type="GO" id="GO:0016987">
    <property type="term" value="F:sigma factor activity"/>
    <property type="evidence" value="ECO:0007669"/>
    <property type="project" value="UniProtKB-KW"/>
</dbReference>
<dbReference type="SUPFAM" id="SSF88946">
    <property type="entry name" value="Sigma2 domain of RNA polymerase sigma factors"/>
    <property type="match status" value="1"/>
</dbReference>